<accession>A0A0A8L4U8</accession>
<evidence type="ECO:0000256" key="1">
    <source>
        <dbReference type="SAM" id="MobiDB-lite"/>
    </source>
</evidence>
<keyword evidence="4" id="KW-1185">Reference proteome</keyword>
<dbReference type="EMBL" id="CCBQ010000027">
    <property type="protein sequence ID" value="CDO93922.1"/>
    <property type="molecule type" value="Genomic_DNA"/>
</dbReference>
<sequence length="275" mass="31478">MNQEEVEVSRSYRLRNYVVKIKEFRHALISQFQLLGYTVIIVSQIKFSGNIVLFGVRLLLQSFLSAPYPTDNRLTAFINYYRTHTADGSDPNVQIRKAFKKIGLATVHVTLLLNFLVIVCGIIWPMDFEKHLEHFKMPGIRHLENYPSPFNHGADIIEGEMRRHWFTQYIGERVPSSNLKGNASYLFFQLLILFFQVGLLLISAQCFSPFKEQSAADEAYLQRRPNELSDGYNGNVLILELNPKTAVEELLVNTQTGQESTGQESTGQRNPESMV</sequence>
<evidence type="ECO:0000313" key="4">
    <source>
        <dbReference type="Proteomes" id="UP000031516"/>
    </source>
</evidence>
<gene>
    <name evidence="3" type="ORF">KLDO_g2210</name>
</gene>
<dbReference type="OrthoDB" id="4068068at2759"/>
<reference evidence="3 4" key="1">
    <citation type="submission" date="2014-03" db="EMBL/GenBank/DDBJ databases">
        <title>The genome of Kluyveromyces dobzhanskii.</title>
        <authorList>
            <person name="Nystedt B."/>
            <person name="Astrom S."/>
        </authorList>
    </citation>
    <scope>NUCLEOTIDE SEQUENCE [LARGE SCALE GENOMIC DNA]</scope>
    <source>
        <strain evidence="3 4">CBS 2104</strain>
    </source>
</reference>
<comment type="caution">
    <text evidence="3">The sequence shown here is derived from an EMBL/GenBank/DDBJ whole genome shotgun (WGS) entry which is preliminary data.</text>
</comment>
<keyword evidence="2" id="KW-0472">Membrane</keyword>
<name>A0A0A8L4U8_9SACH</name>
<feature type="transmembrane region" description="Helical" evidence="2">
    <location>
        <begin position="102"/>
        <end position="124"/>
    </location>
</feature>
<organism evidence="3 4">
    <name type="scientific">Kluyveromyces dobzhanskii CBS 2104</name>
    <dbReference type="NCBI Taxonomy" id="1427455"/>
    <lineage>
        <taxon>Eukaryota</taxon>
        <taxon>Fungi</taxon>
        <taxon>Dikarya</taxon>
        <taxon>Ascomycota</taxon>
        <taxon>Saccharomycotina</taxon>
        <taxon>Saccharomycetes</taxon>
        <taxon>Saccharomycetales</taxon>
        <taxon>Saccharomycetaceae</taxon>
        <taxon>Kluyveromyces</taxon>
    </lineage>
</organism>
<proteinExistence type="predicted"/>
<keyword evidence="2" id="KW-1133">Transmembrane helix</keyword>
<feature type="transmembrane region" description="Helical" evidence="2">
    <location>
        <begin position="183"/>
        <end position="202"/>
    </location>
</feature>
<protein>
    <submittedName>
        <fullName evidence="3">WGS project CCBQ000000000 data, contig 00102</fullName>
    </submittedName>
</protein>
<dbReference type="Proteomes" id="UP000031516">
    <property type="component" value="Unassembled WGS sequence"/>
</dbReference>
<evidence type="ECO:0000313" key="3">
    <source>
        <dbReference type="EMBL" id="CDO93922.1"/>
    </source>
</evidence>
<keyword evidence="2" id="KW-0812">Transmembrane</keyword>
<dbReference type="AlphaFoldDB" id="A0A0A8L4U8"/>
<evidence type="ECO:0000256" key="2">
    <source>
        <dbReference type="SAM" id="Phobius"/>
    </source>
</evidence>
<feature type="region of interest" description="Disordered" evidence="1">
    <location>
        <begin position="255"/>
        <end position="275"/>
    </location>
</feature>